<gene>
    <name evidence="4" type="primary">LOC117151873</name>
</gene>
<evidence type="ECO:0000313" key="4">
    <source>
        <dbReference type="RefSeq" id="XP_033177684.1"/>
    </source>
</evidence>
<evidence type="ECO:0000313" key="3">
    <source>
        <dbReference type="Proteomes" id="UP000515180"/>
    </source>
</evidence>
<dbReference type="InterPro" id="IPR001611">
    <property type="entry name" value="Leu-rich_rpt"/>
</dbReference>
<dbReference type="GeneID" id="117151873"/>
<reference evidence="4" key="1">
    <citation type="submission" date="2025-08" db="UniProtKB">
        <authorList>
            <consortium name="RefSeq"/>
        </authorList>
    </citation>
    <scope>IDENTIFICATION</scope>
</reference>
<evidence type="ECO:0000256" key="1">
    <source>
        <dbReference type="ARBA" id="ARBA00022614"/>
    </source>
</evidence>
<dbReference type="PANTHER" id="PTHR15454">
    <property type="entry name" value="NISCHARIN RELATED"/>
    <property type="match status" value="1"/>
</dbReference>
<evidence type="ECO:0000256" key="2">
    <source>
        <dbReference type="ARBA" id="ARBA00022737"/>
    </source>
</evidence>
<keyword evidence="1" id="KW-0433">Leucine-rich repeat</keyword>
<dbReference type="SMART" id="SM00365">
    <property type="entry name" value="LRR_SD22"/>
    <property type="match status" value="2"/>
</dbReference>
<dbReference type="PANTHER" id="PTHR15454:SF56">
    <property type="entry name" value="PROTEIN PHOSPHATASE 1 REGULATORY SUBUNIT 7-RELATED"/>
    <property type="match status" value="1"/>
</dbReference>
<dbReference type="SUPFAM" id="SSF52058">
    <property type="entry name" value="L domain-like"/>
    <property type="match status" value="1"/>
</dbReference>
<dbReference type="GO" id="GO:0005737">
    <property type="term" value="C:cytoplasm"/>
    <property type="evidence" value="ECO:0007669"/>
    <property type="project" value="TreeGrafter"/>
</dbReference>
<dbReference type="Gene3D" id="3.80.10.10">
    <property type="entry name" value="Ribonuclease Inhibitor"/>
    <property type="match status" value="2"/>
</dbReference>
<organism evidence="3 4">
    <name type="scientific">Bombus impatiens</name>
    <name type="common">Bumblebee</name>
    <dbReference type="NCBI Taxonomy" id="132113"/>
    <lineage>
        <taxon>Eukaryota</taxon>
        <taxon>Metazoa</taxon>
        <taxon>Ecdysozoa</taxon>
        <taxon>Arthropoda</taxon>
        <taxon>Hexapoda</taxon>
        <taxon>Insecta</taxon>
        <taxon>Pterygota</taxon>
        <taxon>Neoptera</taxon>
        <taxon>Endopterygota</taxon>
        <taxon>Hymenoptera</taxon>
        <taxon>Apocrita</taxon>
        <taxon>Aculeata</taxon>
        <taxon>Apoidea</taxon>
        <taxon>Anthophila</taxon>
        <taxon>Apidae</taxon>
        <taxon>Bombus</taxon>
        <taxon>Pyrobombus</taxon>
    </lineage>
</organism>
<name>A0A6P8LSN8_BOMIM</name>
<keyword evidence="3" id="KW-1185">Reference proteome</keyword>
<dbReference type="RefSeq" id="XP_033177684.1">
    <property type="nucleotide sequence ID" value="XM_033321793.1"/>
</dbReference>
<sequence>MPRYIFGNKFDKHVLNRIYETDYLTNITQLSLIDCSLSKVDLSAEILPQLESLDLSKNQITYLCGLHSFKYLHTLCLSYNCLEAFNGNDHDKNNCIFPKLYTLFLDHNCIKTVINISKEQLPVIKHLFLNNNYLQSTNEITYCSTLESLTLDYNAIELLNVEDFIENDNLEFLSDEVEIQYLLLLKNLEEITFEGNPLYNEINKNKIIAQDFGIQDAKIEEI</sequence>
<dbReference type="InterPro" id="IPR032675">
    <property type="entry name" value="LRR_dom_sf"/>
</dbReference>
<proteinExistence type="predicted"/>
<keyword evidence="2" id="KW-0677">Repeat</keyword>
<dbReference type="AlphaFoldDB" id="A0A6P8LSN8"/>
<accession>A0A6P8LSN8</accession>
<dbReference type="Proteomes" id="UP000515180">
    <property type="component" value="Unplaced"/>
</dbReference>
<dbReference type="PROSITE" id="PS51450">
    <property type="entry name" value="LRR"/>
    <property type="match status" value="1"/>
</dbReference>
<protein>
    <submittedName>
        <fullName evidence="4">Toll-like receptor 9</fullName>
    </submittedName>
</protein>